<dbReference type="EMBL" id="JBAMMX010000015">
    <property type="protein sequence ID" value="KAK6926330.1"/>
    <property type="molecule type" value="Genomic_DNA"/>
</dbReference>
<dbReference type="Pfam" id="PF01535">
    <property type="entry name" value="PPR"/>
    <property type="match status" value="2"/>
</dbReference>
<dbReference type="GO" id="GO:0009451">
    <property type="term" value="P:RNA modification"/>
    <property type="evidence" value="ECO:0007669"/>
    <property type="project" value="InterPro"/>
</dbReference>
<evidence type="ECO:0000256" key="2">
    <source>
        <dbReference type="PROSITE-ProRule" id="PRU00708"/>
    </source>
</evidence>
<dbReference type="InterPro" id="IPR002885">
    <property type="entry name" value="PPR_rpt"/>
</dbReference>
<dbReference type="Proteomes" id="UP001370490">
    <property type="component" value="Unassembled WGS sequence"/>
</dbReference>
<feature type="repeat" description="PPR" evidence="2">
    <location>
        <begin position="184"/>
        <end position="218"/>
    </location>
</feature>
<evidence type="ECO:0000313" key="4">
    <source>
        <dbReference type="Proteomes" id="UP001370490"/>
    </source>
</evidence>
<keyword evidence="4" id="KW-1185">Reference proteome</keyword>
<dbReference type="PROSITE" id="PS51375">
    <property type="entry name" value="PPR"/>
    <property type="match status" value="1"/>
</dbReference>
<dbReference type="GO" id="GO:0003723">
    <property type="term" value="F:RNA binding"/>
    <property type="evidence" value="ECO:0007669"/>
    <property type="project" value="InterPro"/>
</dbReference>
<dbReference type="FunFam" id="1.25.40.10:FF:000348">
    <property type="entry name" value="Pentatricopeptide repeat-containing protein chloroplastic"/>
    <property type="match status" value="1"/>
</dbReference>
<keyword evidence="1" id="KW-0677">Repeat</keyword>
<proteinExistence type="predicted"/>
<dbReference type="NCBIfam" id="TIGR00756">
    <property type="entry name" value="PPR"/>
    <property type="match status" value="2"/>
</dbReference>
<dbReference type="InterPro" id="IPR046960">
    <property type="entry name" value="PPR_At4g14850-like_plant"/>
</dbReference>
<reference evidence="3 4" key="1">
    <citation type="submission" date="2023-12" db="EMBL/GenBank/DDBJ databases">
        <title>A high-quality genome assembly for Dillenia turbinata (Dilleniales).</title>
        <authorList>
            <person name="Chanderbali A."/>
        </authorList>
    </citation>
    <scope>NUCLEOTIDE SEQUENCE [LARGE SCALE GENOMIC DNA]</scope>
    <source>
        <strain evidence="3">LSX21</strain>
        <tissue evidence="3">Leaf</tissue>
    </source>
</reference>
<accession>A0AAN8V2K7</accession>
<organism evidence="3 4">
    <name type="scientific">Dillenia turbinata</name>
    <dbReference type="NCBI Taxonomy" id="194707"/>
    <lineage>
        <taxon>Eukaryota</taxon>
        <taxon>Viridiplantae</taxon>
        <taxon>Streptophyta</taxon>
        <taxon>Embryophyta</taxon>
        <taxon>Tracheophyta</taxon>
        <taxon>Spermatophyta</taxon>
        <taxon>Magnoliopsida</taxon>
        <taxon>eudicotyledons</taxon>
        <taxon>Gunneridae</taxon>
        <taxon>Pentapetalae</taxon>
        <taxon>Dilleniales</taxon>
        <taxon>Dilleniaceae</taxon>
        <taxon>Dillenia</taxon>
    </lineage>
</organism>
<dbReference type="Gene3D" id="1.25.40.10">
    <property type="entry name" value="Tetratricopeptide repeat domain"/>
    <property type="match status" value="2"/>
</dbReference>
<name>A0AAN8V2K7_9MAGN</name>
<evidence type="ECO:0000313" key="3">
    <source>
        <dbReference type="EMBL" id="KAK6926330.1"/>
    </source>
</evidence>
<dbReference type="Pfam" id="PF13041">
    <property type="entry name" value="PPR_2"/>
    <property type="match status" value="1"/>
</dbReference>
<comment type="caution">
    <text evidence="3">The sequence shown here is derived from an EMBL/GenBank/DDBJ whole genome shotgun (WGS) entry which is preliminary data.</text>
</comment>
<sequence length="390" mass="44727">MFESQRLYIKNLISVLIQGCKNMSEIKQIQTQIITSPCMLKSDQNFLINRLLFVCALSDMGSLRYAETIFQQIENPKLSDYNIMIRASACKFDEHLESGICRALILYKRMLVEEIRPDFLTFPFLVKECARRFDGVVGRSIHAHILKLGFESDLFIQNFLIDFYFVSRALESARKVFDEMLNRDLVSWNSMVIGCLRNGDLDAALDLFRRMEKRNVITWNSMITGFVQGGRSKEALELFHEMQLMSDGAVKPDKITIASILSACASLGAIDHGKWVHDYFKRSALECDVVIGTALIDMYGKCGCVQRAVEAKRFSDVKRVRAFMKERGFKKESPGCSMIEVGGVVYEFSVKGSLYVVMEEVEWVLNQLSDEMKRMHIIYQNQKSLDTEFS</sequence>
<dbReference type="PANTHER" id="PTHR47926">
    <property type="entry name" value="PENTATRICOPEPTIDE REPEAT-CONTAINING PROTEIN"/>
    <property type="match status" value="1"/>
</dbReference>
<dbReference type="AlphaFoldDB" id="A0AAN8V2K7"/>
<gene>
    <name evidence="3" type="ORF">RJ641_008049</name>
</gene>
<dbReference type="PANTHER" id="PTHR47926:SF401">
    <property type="entry name" value="PENTATRICOPEPTIDE REPEAT-CONTAINING PROTEIN"/>
    <property type="match status" value="1"/>
</dbReference>
<dbReference type="InterPro" id="IPR011990">
    <property type="entry name" value="TPR-like_helical_dom_sf"/>
</dbReference>
<protein>
    <submittedName>
        <fullName evidence="3">Pentatricopeptide repeat</fullName>
    </submittedName>
</protein>
<evidence type="ECO:0000256" key="1">
    <source>
        <dbReference type="ARBA" id="ARBA00022737"/>
    </source>
</evidence>